<accession>A0A396IYD0</accession>
<sequence length="107" mass="12466">MSKEKYIPEGLSCTRPPFFNGKNYYFWKGKMKLFLRSQDVDMWKIITNGEHIPMTTDATTKVDTLTPEASWSKEDKEKVLLNSKARLFLSCALSMEESERLDWPVLP</sequence>
<comment type="caution">
    <text evidence="1">The sequence shown here is derived from an EMBL/GenBank/DDBJ whole genome shotgun (WGS) entry which is preliminary data.</text>
</comment>
<dbReference type="Gramene" id="rna16222">
    <property type="protein sequence ID" value="RHN67957.1"/>
    <property type="gene ID" value="gene16222"/>
</dbReference>
<organism evidence="1">
    <name type="scientific">Medicago truncatula</name>
    <name type="common">Barrel medic</name>
    <name type="synonym">Medicago tribuloides</name>
    <dbReference type="NCBI Taxonomy" id="3880"/>
    <lineage>
        <taxon>Eukaryota</taxon>
        <taxon>Viridiplantae</taxon>
        <taxon>Streptophyta</taxon>
        <taxon>Embryophyta</taxon>
        <taxon>Tracheophyta</taxon>
        <taxon>Spermatophyta</taxon>
        <taxon>Magnoliopsida</taxon>
        <taxon>eudicotyledons</taxon>
        <taxon>Gunneridae</taxon>
        <taxon>Pentapetalae</taxon>
        <taxon>rosids</taxon>
        <taxon>fabids</taxon>
        <taxon>Fabales</taxon>
        <taxon>Fabaceae</taxon>
        <taxon>Papilionoideae</taxon>
        <taxon>50 kb inversion clade</taxon>
        <taxon>NPAAA clade</taxon>
        <taxon>Hologalegina</taxon>
        <taxon>IRL clade</taxon>
        <taxon>Trifolieae</taxon>
        <taxon>Medicago</taxon>
    </lineage>
</organism>
<reference evidence="1" key="1">
    <citation type="journal article" date="2018" name="Nat. Plants">
        <title>Whole-genome landscape of Medicago truncatula symbiotic genes.</title>
        <authorList>
            <person name="Pecrix Y."/>
            <person name="Gamas P."/>
            <person name="Carrere S."/>
        </authorList>
    </citation>
    <scope>NUCLEOTIDE SEQUENCE</scope>
    <source>
        <tissue evidence="1">Leaves</tissue>
    </source>
</reference>
<gene>
    <name evidence="1" type="ORF">MtrunA17_Chr3g0108461</name>
</gene>
<proteinExistence type="predicted"/>
<name>A0A396IYD0_MEDTR</name>
<evidence type="ECO:0000313" key="1">
    <source>
        <dbReference type="EMBL" id="RHN67957.1"/>
    </source>
</evidence>
<protein>
    <recommendedName>
        <fullName evidence="2">Gag-polypeptide of LTR copia-type</fullName>
    </recommendedName>
</protein>
<dbReference type="Proteomes" id="UP000265566">
    <property type="component" value="Chromosome 3"/>
</dbReference>
<evidence type="ECO:0008006" key="2">
    <source>
        <dbReference type="Google" id="ProtNLM"/>
    </source>
</evidence>
<dbReference type="AlphaFoldDB" id="A0A396IYD0"/>
<dbReference type="EMBL" id="PSQE01000003">
    <property type="protein sequence ID" value="RHN67957.1"/>
    <property type="molecule type" value="Genomic_DNA"/>
</dbReference>